<proteinExistence type="predicted"/>
<name>A0A1I8BE42_MELHA</name>
<accession>A0A1I8BE42</accession>
<keyword evidence="1" id="KW-0812">Transmembrane</keyword>
<evidence type="ECO:0000313" key="3">
    <source>
        <dbReference type="WBParaSite" id="MhA1_Contig2.frz3.gene11"/>
    </source>
</evidence>
<dbReference type="AlphaFoldDB" id="A0A1I8BE42"/>
<protein>
    <submittedName>
        <fullName evidence="3">G_PROTEIN_RECEP_F1_2 domain-containing protein</fullName>
    </submittedName>
</protein>
<keyword evidence="1" id="KW-1133">Transmembrane helix</keyword>
<organism evidence="2 3">
    <name type="scientific">Meloidogyne hapla</name>
    <name type="common">Root-knot nematode worm</name>
    <dbReference type="NCBI Taxonomy" id="6305"/>
    <lineage>
        <taxon>Eukaryota</taxon>
        <taxon>Metazoa</taxon>
        <taxon>Ecdysozoa</taxon>
        <taxon>Nematoda</taxon>
        <taxon>Chromadorea</taxon>
        <taxon>Rhabditida</taxon>
        <taxon>Tylenchina</taxon>
        <taxon>Tylenchomorpha</taxon>
        <taxon>Tylenchoidea</taxon>
        <taxon>Meloidogynidae</taxon>
        <taxon>Meloidogyninae</taxon>
        <taxon>Meloidogyne</taxon>
    </lineage>
</organism>
<dbReference type="Proteomes" id="UP000095281">
    <property type="component" value="Unplaced"/>
</dbReference>
<evidence type="ECO:0000313" key="2">
    <source>
        <dbReference type="Proteomes" id="UP000095281"/>
    </source>
</evidence>
<feature type="transmembrane region" description="Helical" evidence="1">
    <location>
        <begin position="49"/>
        <end position="67"/>
    </location>
</feature>
<keyword evidence="2" id="KW-1185">Reference proteome</keyword>
<evidence type="ECO:0000256" key="1">
    <source>
        <dbReference type="SAM" id="Phobius"/>
    </source>
</evidence>
<keyword evidence="1" id="KW-0472">Membrane</keyword>
<reference evidence="3" key="1">
    <citation type="submission" date="2016-11" db="UniProtKB">
        <authorList>
            <consortium name="WormBaseParasite"/>
        </authorList>
    </citation>
    <scope>IDENTIFICATION</scope>
</reference>
<dbReference type="WBParaSite" id="MhA1_Contig2.frz3.gene11">
    <property type="protein sequence ID" value="MhA1_Contig2.frz3.gene11"/>
    <property type="gene ID" value="MhA1_Contig2.frz3.gene11"/>
</dbReference>
<sequence length="97" mass="10768">MNEITIENINSSNNIYNINTQQQQSNAFELDEQGGIARPEMLAADWVELLLLGLLLIFGLPLNAVALSKQLGGTNSSFLNPRKCSSRISRVIFFQDV</sequence>